<dbReference type="EMBL" id="GGEC01056356">
    <property type="protein sequence ID" value="MBX36840.1"/>
    <property type="molecule type" value="Transcribed_RNA"/>
</dbReference>
<proteinExistence type="predicted"/>
<protein>
    <submittedName>
        <fullName evidence="1">Uncharacterized protein</fullName>
    </submittedName>
</protein>
<reference evidence="1" key="1">
    <citation type="submission" date="2018-02" db="EMBL/GenBank/DDBJ databases">
        <title>Rhizophora mucronata_Transcriptome.</title>
        <authorList>
            <person name="Meera S.P."/>
            <person name="Sreeshan A."/>
            <person name="Augustine A."/>
        </authorList>
    </citation>
    <scope>NUCLEOTIDE SEQUENCE</scope>
    <source>
        <tissue evidence="1">Leaf</tissue>
    </source>
</reference>
<dbReference type="AlphaFoldDB" id="A0A2P2N2Z5"/>
<sequence length="36" mass="4239">MTTLFQESQPKSTMGMAGMPRNWYHKLQNHPAQMFI</sequence>
<name>A0A2P2N2Z5_RHIMU</name>
<evidence type="ECO:0000313" key="1">
    <source>
        <dbReference type="EMBL" id="MBX36840.1"/>
    </source>
</evidence>
<organism evidence="1">
    <name type="scientific">Rhizophora mucronata</name>
    <name type="common">Asiatic mangrove</name>
    <dbReference type="NCBI Taxonomy" id="61149"/>
    <lineage>
        <taxon>Eukaryota</taxon>
        <taxon>Viridiplantae</taxon>
        <taxon>Streptophyta</taxon>
        <taxon>Embryophyta</taxon>
        <taxon>Tracheophyta</taxon>
        <taxon>Spermatophyta</taxon>
        <taxon>Magnoliopsida</taxon>
        <taxon>eudicotyledons</taxon>
        <taxon>Gunneridae</taxon>
        <taxon>Pentapetalae</taxon>
        <taxon>rosids</taxon>
        <taxon>fabids</taxon>
        <taxon>Malpighiales</taxon>
        <taxon>Rhizophoraceae</taxon>
        <taxon>Rhizophora</taxon>
    </lineage>
</organism>
<accession>A0A2P2N2Z5</accession>